<keyword evidence="1" id="KW-0472">Membrane</keyword>
<dbReference type="EMBL" id="CP016022">
    <property type="protein sequence ID" value="ANJ73120.1"/>
    <property type="molecule type" value="Genomic_DNA"/>
</dbReference>
<reference evidence="3" key="1">
    <citation type="submission" date="2016-06" db="EMBL/GenBank/DDBJ databases">
        <authorList>
            <person name="Xu Y."/>
            <person name="Nagy A."/>
            <person name="Yan X."/>
            <person name="Kim S.W."/>
            <person name="Haley B."/>
            <person name="Liu N.T."/>
            <person name="Nou X."/>
        </authorList>
    </citation>
    <scope>NUCLEOTIDE SEQUENCE [LARGE SCALE GENOMIC DNA]</scope>
    <source>
        <strain evidence="3">ATCC 49129</strain>
    </source>
</reference>
<proteinExistence type="predicted"/>
<keyword evidence="3" id="KW-1185">Reference proteome</keyword>
<dbReference type="AlphaFoldDB" id="A0A191ZY64"/>
<evidence type="ECO:0000256" key="1">
    <source>
        <dbReference type="SAM" id="Phobius"/>
    </source>
</evidence>
<keyword evidence="1" id="KW-0812">Transmembrane</keyword>
<dbReference type="GeneID" id="61526704"/>
<sequence>MSRLEKPFEEYTPQEQVLIVGRELKRSFEYNQQLQDEMKINNLALCSLTNKIDEYSNWNYRLWALVFAMFFVGFLIGKV</sequence>
<gene>
    <name evidence="2" type="ORF">A9Y76_11830</name>
</gene>
<organism evidence="2 3">
    <name type="scientific">Ralstonia insidiosa</name>
    <dbReference type="NCBI Taxonomy" id="190721"/>
    <lineage>
        <taxon>Bacteria</taxon>
        <taxon>Pseudomonadati</taxon>
        <taxon>Pseudomonadota</taxon>
        <taxon>Betaproteobacteria</taxon>
        <taxon>Burkholderiales</taxon>
        <taxon>Burkholderiaceae</taxon>
        <taxon>Ralstonia</taxon>
    </lineage>
</organism>
<keyword evidence="1" id="KW-1133">Transmembrane helix</keyword>
<dbReference type="RefSeq" id="WP_064804298.1">
    <property type="nucleotide sequence ID" value="NZ_CP016022.1"/>
</dbReference>
<protein>
    <submittedName>
        <fullName evidence="2">Uncharacterized protein</fullName>
    </submittedName>
</protein>
<accession>A0A191ZY64</accession>
<evidence type="ECO:0000313" key="3">
    <source>
        <dbReference type="Proteomes" id="UP000078572"/>
    </source>
</evidence>
<evidence type="ECO:0000313" key="2">
    <source>
        <dbReference type="EMBL" id="ANJ73120.1"/>
    </source>
</evidence>
<feature type="transmembrane region" description="Helical" evidence="1">
    <location>
        <begin position="60"/>
        <end position="77"/>
    </location>
</feature>
<dbReference type="Proteomes" id="UP000078572">
    <property type="component" value="Chromosome 1"/>
</dbReference>
<dbReference type="OrthoDB" id="9863829at2"/>
<name>A0A191ZY64_9RALS</name>